<sequence>MKGSQKKGDDILSHNTAVPSAQAGLTSL</sequence>
<comment type="caution">
    <text evidence="2">The sequence shown here is derived from an EMBL/GenBank/DDBJ whole genome shotgun (WGS) entry which is preliminary data.</text>
</comment>
<name>A0ABU1TU07_9FLAO</name>
<protein>
    <submittedName>
        <fullName evidence="2">Uncharacterized protein</fullName>
    </submittedName>
</protein>
<reference evidence="2 3" key="1">
    <citation type="submission" date="2023-07" db="EMBL/GenBank/DDBJ databases">
        <title>Sorghum-associated microbial communities from plants grown in Nebraska, USA.</title>
        <authorList>
            <person name="Schachtman D."/>
        </authorList>
    </citation>
    <scope>NUCLEOTIDE SEQUENCE [LARGE SCALE GENOMIC DNA]</scope>
    <source>
        <strain evidence="2 3">3773</strain>
    </source>
</reference>
<dbReference type="EMBL" id="JAVDVI010000018">
    <property type="protein sequence ID" value="MDR6969348.1"/>
    <property type="molecule type" value="Genomic_DNA"/>
</dbReference>
<feature type="compositionally biased region" description="Basic and acidic residues" evidence="1">
    <location>
        <begin position="1"/>
        <end position="12"/>
    </location>
</feature>
<organism evidence="2 3">
    <name type="scientific">Flavobacterium arsenatis</name>
    <dbReference type="NCBI Taxonomy" id="1484332"/>
    <lineage>
        <taxon>Bacteria</taxon>
        <taxon>Pseudomonadati</taxon>
        <taxon>Bacteroidota</taxon>
        <taxon>Flavobacteriia</taxon>
        <taxon>Flavobacteriales</taxon>
        <taxon>Flavobacteriaceae</taxon>
        <taxon>Flavobacterium</taxon>
    </lineage>
</organism>
<feature type="non-terminal residue" evidence="2">
    <location>
        <position position="28"/>
    </location>
</feature>
<feature type="region of interest" description="Disordered" evidence="1">
    <location>
        <begin position="1"/>
        <end position="28"/>
    </location>
</feature>
<accession>A0ABU1TU07</accession>
<evidence type="ECO:0000256" key="1">
    <source>
        <dbReference type="SAM" id="MobiDB-lite"/>
    </source>
</evidence>
<gene>
    <name evidence="2" type="ORF">J2X31_003378</name>
</gene>
<dbReference type="Proteomes" id="UP001255185">
    <property type="component" value="Unassembled WGS sequence"/>
</dbReference>
<keyword evidence="3" id="KW-1185">Reference proteome</keyword>
<evidence type="ECO:0000313" key="3">
    <source>
        <dbReference type="Proteomes" id="UP001255185"/>
    </source>
</evidence>
<feature type="compositionally biased region" description="Polar residues" evidence="1">
    <location>
        <begin position="13"/>
        <end position="28"/>
    </location>
</feature>
<proteinExistence type="predicted"/>
<evidence type="ECO:0000313" key="2">
    <source>
        <dbReference type="EMBL" id="MDR6969348.1"/>
    </source>
</evidence>